<proteinExistence type="predicted"/>
<accession>A0AAD3XL75</accession>
<feature type="region of interest" description="Disordered" evidence="1">
    <location>
        <begin position="83"/>
        <end position="102"/>
    </location>
</feature>
<evidence type="ECO:0000313" key="3">
    <source>
        <dbReference type="Proteomes" id="UP001279734"/>
    </source>
</evidence>
<reference evidence="2" key="1">
    <citation type="submission" date="2023-05" db="EMBL/GenBank/DDBJ databases">
        <title>Nepenthes gracilis genome sequencing.</title>
        <authorList>
            <person name="Fukushima K."/>
        </authorList>
    </citation>
    <scope>NUCLEOTIDE SEQUENCE</scope>
    <source>
        <strain evidence="2">SING2019-196</strain>
    </source>
</reference>
<comment type="caution">
    <text evidence="2">The sequence shown here is derived from an EMBL/GenBank/DDBJ whole genome shotgun (WGS) entry which is preliminary data.</text>
</comment>
<keyword evidence="3" id="KW-1185">Reference proteome</keyword>
<dbReference type="EMBL" id="BSYO01000008">
    <property type="protein sequence ID" value="GMH08416.1"/>
    <property type="molecule type" value="Genomic_DNA"/>
</dbReference>
<dbReference type="Proteomes" id="UP001279734">
    <property type="component" value="Unassembled WGS sequence"/>
</dbReference>
<organism evidence="2 3">
    <name type="scientific">Nepenthes gracilis</name>
    <name type="common">Slender pitcher plant</name>
    <dbReference type="NCBI Taxonomy" id="150966"/>
    <lineage>
        <taxon>Eukaryota</taxon>
        <taxon>Viridiplantae</taxon>
        <taxon>Streptophyta</taxon>
        <taxon>Embryophyta</taxon>
        <taxon>Tracheophyta</taxon>
        <taxon>Spermatophyta</taxon>
        <taxon>Magnoliopsida</taxon>
        <taxon>eudicotyledons</taxon>
        <taxon>Gunneridae</taxon>
        <taxon>Pentapetalae</taxon>
        <taxon>Caryophyllales</taxon>
        <taxon>Nepenthaceae</taxon>
        <taxon>Nepenthes</taxon>
    </lineage>
</organism>
<evidence type="ECO:0000313" key="2">
    <source>
        <dbReference type="EMBL" id="GMH08416.1"/>
    </source>
</evidence>
<sequence>MSKEGSCHMGAKDGIFVRDSSRIFCAIRQLSSADLSSMTPVRRLKNRPAGVVAYWNQSLREVSRSEPRLLVVGEVTRRGACHRSRANLSGRPSRAQQERTRL</sequence>
<gene>
    <name evidence="2" type="ORF">Nepgr_010256</name>
</gene>
<name>A0AAD3XL75_NEPGR</name>
<dbReference type="AlphaFoldDB" id="A0AAD3XL75"/>
<evidence type="ECO:0000256" key="1">
    <source>
        <dbReference type="SAM" id="MobiDB-lite"/>
    </source>
</evidence>
<protein>
    <submittedName>
        <fullName evidence="2">Uncharacterized protein</fullName>
    </submittedName>
</protein>